<dbReference type="Proteomes" id="UP000253551">
    <property type="component" value="Unassembled WGS sequence"/>
</dbReference>
<keyword evidence="2" id="KW-0677">Repeat</keyword>
<dbReference type="GO" id="GO:0006888">
    <property type="term" value="P:endoplasmic reticulum to Golgi vesicle-mediated transport"/>
    <property type="evidence" value="ECO:0007669"/>
    <property type="project" value="TreeGrafter"/>
</dbReference>
<proteinExistence type="predicted"/>
<reference evidence="3 4" key="1">
    <citation type="journal article" date="2018" name="G3 (Bethesda)">
        <title>Phylogenetic and Phylogenomic Definition of Rhizopus Species.</title>
        <authorList>
            <person name="Gryganskyi A.P."/>
            <person name="Golan J."/>
            <person name="Dolatabadi S."/>
            <person name="Mondo S."/>
            <person name="Robb S."/>
            <person name="Idnurm A."/>
            <person name="Muszewska A."/>
            <person name="Steczkiewicz K."/>
            <person name="Masonjones S."/>
            <person name="Liao H.L."/>
            <person name="Gajdeczka M.T."/>
            <person name="Anike F."/>
            <person name="Vuek A."/>
            <person name="Anishchenko I.M."/>
            <person name="Voigt K."/>
            <person name="de Hoog G.S."/>
            <person name="Smith M.E."/>
            <person name="Heitman J."/>
            <person name="Vilgalys R."/>
            <person name="Stajich J.E."/>
        </authorList>
    </citation>
    <scope>NUCLEOTIDE SEQUENCE [LARGE SCALE GENOMIC DNA]</scope>
    <source>
        <strain evidence="3 4">LSU 92-RS-03</strain>
    </source>
</reference>
<dbReference type="AlphaFoldDB" id="A0A367KFL3"/>
<dbReference type="PANTHER" id="PTHR19876:SF4">
    <property type="entry name" value="WD_REPEATS_REGION DOMAIN-CONTAINING PROTEIN"/>
    <property type="match status" value="1"/>
</dbReference>
<dbReference type="SUPFAM" id="SSF50978">
    <property type="entry name" value="WD40 repeat-like"/>
    <property type="match status" value="1"/>
</dbReference>
<dbReference type="GO" id="GO:0006890">
    <property type="term" value="P:retrograde vesicle-mediated transport, Golgi to endoplasmic reticulum"/>
    <property type="evidence" value="ECO:0007669"/>
    <property type="project" value="TreeGrafter"/>
</dbReference>
<keyword evidence="4" id="KW-1185">Reference proteome</keyword>
<dbReference type="InterPro" id="IPR036322">
    <property type="entry name" value="WD40_repeat_dom_sf"/>
</dbReference>
<dbReference type="GO" id="GO:0006886">
    <property type="term" value="P:intracellular protein transport"/>
    <property type="evidence" value="ECO:0007669"/>
    <property type="project" value="TreeGrafter"/>
</dbReference>
<accession>A0A367KFL3</accession>
<organism evidence="3 4">
    <name type="scientific">Rhizopus stolonifer</name>
    <name type="common">Rhizopus nigricans</name>
    <dbReference type="NCBI Taxonomy" id="4846"/>
    <lineage>
        <taxon>Eukaryota</taxon>
        <taxon>Fungi</taxon>
        <taxon>Fungi incertae sedis</taxon>
        <taxon>Mucoromycota</taxon>
        <taxon>Mucoromycotina</taxon>
        <taxon>Mucoromycetes</taxon>
        <taxon>Mucorales</taxon>
        <taxon>Mucorineae</taxon>
        <taxon>Rhizopodaceae</taxon>
        <taxon>Rhizopus</taxon>
    </lineage>
</organism>
<dbReference type="EMBL" id="PJQM01001784">
    <property type="protein sequence ID" value="RCI00957.1"/>
    <property type="molecule type" value="Genomic_DNA"/>
</dbReference>
<dbReference type="InterPro" id="IPR050844">
    <property type="entry name" value="Coatomer_complex_subunit"/>
</dbReference>
<gene>
    <name evidence="3" type="primary">COPB2_2</name>
    <name evidence="3" type="ORF">CU098_012243</name>
</gene>
<evidence type="ECO:0000256" key="1">
    <source>
        <dbReference type="ARBA" id="ARBA00022574"/>
    </source>
</evidence>
<dbReference type="InterPro" id="IPR015943">
    <property type="entry name" value="WD40/YVTN_repeat-like_dom_sf"/>
</dbReference>
<protein>
    <submittedName>
        <fullName evidence="3">Coatomer subunit beta</fullName>
    </submittedName>
</protein>
<comment type="caution">
    <text evidence="3">The sequence shown here is derived from an EMBL/GenBank/DDBJ whole genome shotgun (WGS) entry which is preliminary data.</text>
</comment>
<dbReference type="GO" id="GO:0030126">
    <property type="term" value="C:COPI vesicle coat"/>
    <property type="evidence" value="ECO:0007669"/>
    <property type="project" value="TreeGrafter"/>
</dbReference>
<keyword evidence="1" id="KW-0853">WD repeat</keyword>
<evidence type="ECO:0000256" key="2">
    <source>
        <dbReference type="ARBA" id="ARBA00022737"/>
    </source>
</evidence>
<dbReference type="OrthoDB" id="10261470at2759"/>
<dbReference type="STRING" id="4846.A0A367KFL3"/>
<dbReference type="GO" id="GO:0006891">
    <property type="term" value="P:intra-Golgi vesicle-mediated transport"/>
    <property type="evidence" value="ECO:0007669"/>
    <property type="project" value="TreeGrafter"/>
</dbReference>
<feature type="non-terminal residue" evidence="3">
    <location>
        <position position="51"/>
    </location>
</feature>
<sequence length="51" mass="5990">MRIDIKASSIVHRKLLSRSERVKCVDLHPTEPWLLTSLYSGNVQIYNYETQ</sequence>
<dbReference type="PANTHER" id="PTHR19876">
    <property type="entry name" value="COATOMER"/>
    <property type="match status" value="1"/>
</dbReference>
<dbReference type="Gene3D" id="2.130.10.10">
    <property type="entry name" value="YVTN repeat-like/Quinoprotein amine dehydrogenase"/>
    <property type="match status" value="1"/>
</dbReference>
<name>A0A367KFL3_RHIST</name>
<evidence type="ECO:0000313" key="4">
    <source>
        <dbReference type="Proteomes" id="UP000253551"/>
    </source>
</evidence>
<evidence type="ECO:0000313" key="3">
    <source>
        <dbReference type="EMBL" id="RCI00957.1"/>
    </source>
</evidence>